<comment type="function">
    <text evidence="12">Putative RNA polymerase II subunit B1 C-terminal domain (CTD) phosphatase involved in RNA polymerase II transcription regulation.</text>
</comment>
<keyword evidence="16" id="KW-1185">Reference proteome</keyword>
<evidence type="ECO:0000256" key="11">
    <source>
        <dbReference type="PROSITE-ProRule" id="PRU00812"/>
    </source>
</evidence>
<evidence type="ECO:0000256" key="10">
    <source>
        <dbReference type="ARBA" id="ARBA00048336"/>
    </source>
</evidence>
<dbReference type="InterPro" id="IPR039693">
    <property type="entry name" value="Rtr1/RPAP2"/>
</dbReference>
<dbReference type="GeneID" id="35598788"/>
<keyword evidence="6 12" id="KW-0862">Zinc</keyword>
<dbReference type="InterPro" id="IPR007308">
    <property type="entry name" value="Rtr1/RPAP2_dom"/>
</dbReference>
<comment type="subcellular location">
    <subcellularLocation>
        <location evidence="1 12">Nucleus</location>
    </subcellularLocation>
</comment>
<keyword evidence="5 12" id="KW-0378">Hydrolase</keyword>
<evidence type="ECO:0000256" key="9">
    <source>
        <dbReference type="ARBA" id="ARBA00047761"/>
    </source>
</evidence>
<evidence type="ECO:0000256" key="4">
    <source>
        <dbReference type="ARBA" id="ARBA00022771"/>
    </source>
</evidence>
<protein>
    <recommendedName>
        <fullName evidence="12">RNA polymerase II subunit B1 CTD phosphatase RPAP2 homolog</fullName>
        <ecNumber evidence="12">3.1.3.16</ecNumber>
    </recommendedName>
</protein>
<feature type="compositionally biased region" description="Acidic residues" evidence="13">
    <location>
        <begin position="274"/>
        <end position="283"/>
    </location>
</feature>
<accession>A0A2D3UX61</accession>
<evidence type="ECO:0000256" key="12">
    <source>
        <dbReference type="RuleBase" id="RU367080"/>
    </source>
</evidence>
<evidence type="ECO:0000256" key="7">
    <source>
        <dbReference type="ARBA" id="ARBA00022912"/>
    </source>
</evidence>
<feature type="domain" description="RTR1-type" evidence="14">
    <location>
        <begin position="85"/>
        <end position="162"/>
    </location>
</feature>
<dbReference type="RefSeq" id="XP_023624641.1">
    <property type="nucleotide sequence ID" value="XM_023768873.1"/>
</dbReference>
<keyword evidence="7 12" id="KW-0904">Protein phosphatase</keyword>
<evidence type="ECO:0000256" key="6">
    <source>
        <dbReference type="ARBA" id="ARBA00022833"/>
    </source>
</evidence>
<dbReference type="GO" id="GO:0008270">
    <property type="term" value="F:zinc ion binding"/>
    <property type="evidence" value="ECO:0007669"/>
    <property type="project" value="UniProtKB-KW"/>
</dbReference>
<dbReference type="OrthoDB" id="2590500at2759"/>
<dbReference type="GO" id="GO:0005737">
    <property type="term" value="C:cytoplasm"/>
    <property type="evidence" value="ECO:0007669"/>
    <property type="project" value="TreeGrafter"/>
</dbReference>
<dbReference type="PANTHER" id="PTHR14732">
    <property type="entry name" value="RNA POLYMERASE II SUBUNIT B1 CTD PHOSPHATASE RPAP2-RELATED"/>
    <property type="match status" value="1"/>
</dbReference>
<evidence type="ECO:0000256" key="2">
    <source>
        <dbReference type="ARBA" id="ARBA00005676"/>
    </source>
</evidence>
<proteinExistence type="inferred from homology"/>
<dbReference type="EMBL" id="FJUY01000004">
    <property type="protein sequence ID" value="CZT17750.1"/>
    <property type="molecule type" value="Genomic_DNA"/>
</dbReference>
<organism evidence="15 16">
    <name type="scientific">Ramularia collo-cygni</name>
    <dbReference type="NCBI Taxonomy" id="112498"/>
    <lineage>
        <taxon>Eukaryota</taxon>
        <taxon>Fungi</taxon>
        <taxon>Dikarya</taxon>
        <taxon>Ascomycota</taxon>
        <taxon>Pezizomycotina</taxon>
        <taxon>Dothideomycetes</taxon>
        <taxon>Dothideomycetidae</taxon>
        <taxon>Mycosphaerellales</taxon>
        <taxon>Mycosphaerellaceae</taxon>
        <taxon>Ramularia</taxon>
    </lineage>
</organism>
<dbReference type="InterPro" id="IPR038534">
    <property type="entry name" value="Rtr1/RPAP2_sf"/>
</dbReference>
<keyword evidence="4 12" id="KW-0863">Zinc-finger</keyword>
<dbReference type="Pfam" id="PF04181">
    <property type="entry name" value="RPAP2_Rtr1"/>
    <property type="match status" value="1"/>
</dbReference>
<dbReference type="GO" id="GO:0008420">
    <property type="term" value="F:RNA polymerase II CTD heptapeptide repeat phosphatase activity"/>
    <property type="evidence" value="ECO:0007669"/>
    <property type="project" value="UniProtKB-UniRule"/>
</dbReference>
<evidence type="ECO:0000313" key="16">
    <source>
        <dbReference type="Proteomes" id="UP000225277"/>
    </source>
</evidence>
<name>A0A2D3UX61_9PEZI</name>
<evidence type="ECO:0000256" key="1">
    <source>
        <dbReference type="ARBA" id="ARBA00004123"/>
    </source>
</evidence>
<feature type="region of interest" description="Disordered" evidence="13">
    <location>
        <begin position="204"/>
        <end position="283"/>
    </location>
</feature>
<gene>
    <name evidence="15" type="ORF">RCC_03587</name>
</gene>
<keyword evidence="8 12" id="KW-0539">Nucleus</keyword>
<comment type="catalytic activity">
    <reaction evidence="10 12">
        <text>O-phospho-L-threonyl-[protein] + H2O = L-threonyl-[protein] + phosphate</text>
        <dbReference type="Rhea" id="RHEA:47004"/>
        <dbReference type="Rhea" id="RHEA-COMP:11060"/>
        <dbReference type="Rhea" id="RHEA-COMP:11605"/>
        <dbReference type="ChEBI" id="CHEBI:15377"/>
        <dbReference type="ChEBI" id="CHEBI:30013"/>
        <dbReference type="ChEBI" id="CHEBI:43474"/>
        <dbReference type="ChEBI" id="CHEBI:61977"/>
        <dbReference type="EC" id="3.1.3.16"/>
    </reaction>
</comment>
<feature type="region of interest" description="Disordered" evidence="13">
    <location>
        <begin position="1"/>
        <end position="28"/>
    </location>
</feature>
<dbReference type="PROSITE" id="PS51479">
    <property type="entry name" value="ZF_RTR1"/>
    <property type="match status" value="1"/>
</dbReference>
<dbReference type="AlphaFoldDB" id="A0A2D3UX61"/>
<keyword evidence="3 12" id="KW-0479">Metal-binding</keyword>
<dbReference type="PANTHER" id="PTHR14732:SF0">
    <property type="entry name" value="RNA POLYMERASE II SUBUNIT B1 CTD PHOSPHATASE RPAP2-RELATED"/>
    <property type="match status" value="1"/>
</dbReference>
<dbReference type="Proteomes" id="UP000225277">
    <property type="component" value="Unassembled WGS sequence"/>
</dbReference>
<comment type="catalytic activity">
    <reaction evidence="9 12">
        <text>O-phospho-L-seryl-[protein] + H2O = L-seryl-[protein] + phosphate</text>
        <dbReference type="Rhea" id="RHEA:20629"/>
        <dbReference type="Rhea" id="RHEA-COMP:9863"/>
        <dbReference type="Rhea" id="RHEA-COMP:11604"/>
        <dbReference type="ChEBI" id="CHEBI:15377"/>
        <dbReference type="ChEBI" id="CHEBI:29999"/>
        <dbReference type="ChEBI" id="CHEBI:43474"/>
        <dbReference type="ChEBI" id="CHEBI:83421"/>
        <dbReference type="EC" id="3.1.3.16"/>
    </reaction>
</comment>
<sequence length="283" mass="31941">MATSDPVLKSILRPQRPKKKVPEISEEQKAQIEKDKQNLEIAVAHANLIQHQKNVEGQILNAITALIDYPARDVFTSQEALTFTGLVKAFQPSDYDSLIEERRIDGRCGYTLCANQPRSITMGGSAAWKLKKGAQDWCSDSCAKKGLFIKTQLSEVPAWERARDQQPDVQLHEDDLPKDSETALRRAKRAARVDAWRQRVADDEDLAQERGEKPTSFKPNQVMTTLIVEKKKTSPPKPPELDEEFASPYDLIEGYQPRNIAGKNSSSKKMHEESDQDDPEDND</sequence>
<evidence type="ECO:0000256" key="13">
    <source>
        <dbReference type="SAM" id="MobiDB-lite"/>
    </source>
</evidence>
<evidence type="ECO:0000256" key="5">
    <source>
        <dbReference type="ARBA" id="ARBA00022801"/>
    </source>
</evidence>
<evidence type="ECO:0000259" key="14">
    <source>
        <dbReference type="PROSITE" id="PS51479"/>
    </source>
</evidence>
<comment type="similarity">
    <text evidence="2 11 12">Belongs to the RPAP2 family.</text>
</comment>
<dbReference type="STRING" id="112498.A0A2D3UX61"/>
<evidence type="ECO:0000313" key="15">
    <source>
        <dbReference type="EMBL" id="CZT17750.1"/>
    </source>
</evidence>
<evidence type="ECO:0000256" key="8">
    <source>
        <dbReference type="ARBA" id="ARBA00023242"/>
    </source>
</evidence>
<dbReference type="GO" id="GO:0043175">
    <property type="term" value="F:RNA polymerase core enzyme binding"/>
    <property type="evidence" value="ECO:0007669"/>
    <property type="project" value="UniProtKB-UniRule"/>
</dbReference>
<dbReference type="EC" id="3.1.3.16" evidence="12"/>
<feature type="compositionally biased region" description="Basic and acidic residues" evidence="13">
    <location>
        <begin position="204"/>
        <end position="215"/>
    </location>
</feature>
<dbReference type="GO" id="GO:0005634">
    <property type="term" value="C:nucleus"/>
    <property type="evidence" value="ECO:0007669"/>
    <property type="project" value="UniProtKB-SubCell"/>
</dbReference>
<evidence type="ECO:0000256" key="3">
    <source>
        <dbReference type="ARBA" id="ARBA00022723"/>
    </source>
</evidence>
<dbReference type="Gene3D" id="1.25.40.820">
    <property type="match status" value="1"/>
</dbReference>
<reference evidence="15 16" key="1">
    <citation type="submission" date="2016-03" db="EMBL/GenBank/DDBJ databases">
        <authorList>
            <person name="Ploux O."/>
        </authorList>
    </citation>
    <scope>NUCLEOTIDE SEQUENCE [LARGE SCALE GENOMIC DNA]</scope>
    <source>
        <strain evidence="15 16">URUG2</strain>
    </source>
</reference>